<evidence type="ECO:0000256" key="8">
    <source>
        <dbReference type="ARBA" id="ARBA00022884"/>
    </source>
</evidence>
<feature type="domain" description="tRNA nucleotidyltransferase/poly(A) polymerase RNA and SrmB- binding" evidence="11">
    <location>
        <begin position="183"/>
        <end position="242"/>
    </location>
</feature>
<keyword evidence="7" id="KW-0460">Magnesium</keyword>
<evidence type="ECO:0000259" key="12">
    <source>
        <dbReference type="Pfam" id="PF13735"/>
    </source>
</evidence>
<dbReference type="NCBIfam" id="NF009814">
    <property type="entry name" value="PRK13299.1"/>
    <property type="match status" value="1"/>
</dbReference>
<name>A0A1W7ABD6_9STAP</name>
<keyword evidence="8 9" id="KW-0694">RNA-binding</keyword>
<dbReference type="Gene3D" id="1.10.246.80">
    <property type="match status" value="1"/>
</dbReference>
<evidence type="ECO:0000256" key="6">
    <source>
        <dbReference type="ARBA" id="ARBA00022741"/>
    </source>
</evidence>
<dbReference type="STRING" id="1855823.MCCS_12920"/>
<dbReference type="Pfam" id="PF13735">
    <property type="entry name" value="tRNA_NucTran2_2"/>
    <property type="match status" value="1"/>
</dbReference>
<accession>A0A1W7ABD6</accession>
<dbReference type="SUPFAM" id="SSF81301">
    <property type="entry name" value="Nucleotidyltransferase"/>
    <property type="match status" value="1"/>
</dbReference>
<dbReference type="InterPro" id="IPR032828">
    <property type="entry name" value="PolyA_RNA-bd"/>
</dbReference>
<dbReference type="PANTHER" id="PTHR46173">
    <property type="entry name" value="CCA TRNA NUCLEOTIDYLTRANSFERASE 1, MITOCHONDRIAL"/>
    <property type="match status" value="1"/>
</dbReference>
<keyword evidence="4 13" id="KW-0548">Nucleotidyltransferase</keyword>
<keyword evidence="14" id="KW-1185">Reference proteome</keyword>
<keyword evidence="6" id="KW-0547">Nucleotide-binding</keyword>
<dbReference type="InterPro" id="IPR050264">
    <property type="entry name" value="Bact_CCA-adding_enz_type3_sf"/>
</dbReference>
<evidence type="ECO:0000259" key="10">
    <source>
        <dbReference type="Pfam" id="PF01743"/>
    </source>
</evidence>
<dbReference type="AlphaFoldDB" id="A0A1W7ABD6"/>
<evidence type="ECO:0000256" key="2">
    <source>
        <dbReference type="ARBA" id="ARBA00022679"/>
    </source>
</evidence>
<dbReference type="Pfam" id="PF01743">
    <property type="entry name" value="PolyA_pol"/>
    <property type="match status" value="1"/>
</dbReference>
<reference evidence="13 14" key="1">
    <citation type="journal article" date="2017" name="Int. J. Syst. Evol. Microbiol.">
        <title>Macrococcus canis sp. nov., a skin bacterium associated with infections in dogs.</title>
        <authorList>
            <person name="Gobeli Brawand S."/>
            <person name="Cotting K."/>
            <person name="Gomez-Sanz E."/>
            <person name="Collaud A."/>
            <person name="Thomann A."/>
            <person name="Brodard I."/>
            <person name="Rodriguez-Campos S."/>
            <person name="Strauss C."/>
            <person name="Perreten V."/>
        </authorList>
    </citation>
    <scope>NUCLEOTIDE SEQUENCE [LARGE SCALE GENOMIC DNA]</scope>
    <source>
        <strain evidence="13 14">KM45013</strain>
    </source>
</reference>
<comment type="similarity">
    <text evidence="9">Belongs to the tRNA nucleotidyltransferase/poly(A) polymerase family.</text>
</comment>
<gene>
    <name evidence="13" type="primary">cca</name>
    <name evidence="13" type="ORF">MCCS_12920</name>
</gene>
<dbReference type="CDD" id="cd05398">
    <property type="entry name" value="NT_ClassII-CCAase"/>
    <property type="match status" value="1"/>
</dbReference>
<dbReference type="Proteomes" id="UP000194154">
    <property type="component" value="Chromosome"/>
</dbReference>
<dbReference type="OrthoDB" id="9805698at2"/>
<evidence type="ECO:0000256" key="3">
    <source>
        <dbReference type="ARBA" id="ARBA00022694"/>
    </source>
</evidence>
<dbReference type="KEGG" id="mcak:MCCS_12920"/>
<dbReference type="InterPro" id="IPR002646">
    <property type="entry name" value="PolA_pol_head_dom"/>
</dbReference>
<dbReference type="Gene3D" id="3.30.460.10">
    <property type="entry name" value="Beta Polymerase, domain 2"/>
    <property type="match status" value="1"/>
</dbReference>
<sequence>MRTQISNMILKLQPHEQHRFTCAFDIIETLESYGYQGYIVGGAIRNLLMGIPVNDIDITTDCLPEQIISIFERTVPVGIEHGTVIVLIEDFPFEVTTFREDGEYKDHRRPDTVNFVKSLKVDLERRDFTVNAIAADQYQLYDYFDGIKHIDGRLIQAVGNPGLRFEEDALRIIRALRFMSVLDFKIEQETLDNMKESAQYLESVSIERIIIELCKLLSGINVTPSLKLFFELGINRYIPFFKSMQPYIVTQPLLLYEYISSYIFLHDKSLLQSLSALKLSNAEKKNIKVTITLLHHLVEGSKTIEYLLYHFGIDFLKRTLRLAIVVDIEALHINYKCYDENALNEIYDGLQIHSRDSLAINGTILMEYYNRKGGPWIKDVLSTTEHAVLHNEVKNTKNTLLEWVDRNVEI</sequence>
<feature type="domain" description="Poly A polymerase head" evidence="10">
    <location>
        <begin position="38"/>
        <end position="155"/>
    </location>
</feature>
<dbReference type="RefSeq" id="WP_086042570.1">
    <property type="nucleotide sequence ID" value="NZ_CBCRZA010000002.1"/>
</dbReference>
<evidence type="ECO:0000256" key="1">
    <source>
        <dbReference type="ARBA" id="ARBA00001946"/>
    </source>
</evidence>
<dbReference type="EMBL" id="CP021059">
    <property type="protein sequence ID" value="ARQ06935.1"/>
    <property type="molecule type" value="Genomic_DNA"/>
</dbReference>
<evidence type="ECO:0000256" key="7">
    <source>
        <dbReference type="ARBA" id="ARBA00022842"/>
    </source>
</evidence>
<evidence type="ECO:0000256" key="9">
    <source>
        <dbReference type="RuleBase" id="RU003953"/>
    </source>
</evidence>
<evidence type="ECO:0000259" key="11">
    <source>
        <dbReference type="Pfam" id="PF12627"/>
    </source>
</evidence>
<dbReference type="InterPro" id="IPR043519">
    <property type="entry name" value="NT_sf"/>
</dbReference>
<dbReference type="Pfam" id="PF12627">
    <property type="entry name" value="PolyA_pol_RNAbd"/>
    <property type="match status" value="1"/>
</dbReference>
<dbReference type="Gene3D" id="1.10.3090.10">
    <property type="entry name" value="cca-adding enzyme, domain 2"/>
    <property type="match status" value="1"/>
</dbReference>
<dbReference type="GO" id="GO:0046872">
    <property type="term" value="F:metal ion binding"/>
    <property type="evidence" value="ECO:0007669"/>
    <property type="project" value="UniProtKB-KW"/>
</dbReference>
<dbReference type="PANTHER" id="PTHR46173:SF1">
    <property type="entry name" value="CCA TRNA NUCLEOTIDYLTRANSFERASE 1, MITOCHONDRIAL"/>
    <property type="match status" value="1"/>
</dbReference>
<keyword evidence="5" id="KW-0479">Metal-binding</keyword>
<evidence type="ECO:0000256" key="5">
    <source>
        <dbReference type="ARBA" id="ARBA00022723"/>
    </source>
</evidence>
<feature type="domain" description="CCA-adding enzyme C-terminal" evidence="12">
    <location>
        <begin position="267"/>
        <end position="404"/>
    </location>
</feature>
<evidence type="ECO:0000313" key="13">
    <source>
        <dbReference type="EMBL" id="ARQ06935.1"/>
    </source>
</evidence>
<dbReference type="GO" id="GO:0000166">
    <property type="term" value="F:nucleotide binding"/>
    <property type="evidence" value="ECO:0007669"/>
    <property type="project" value="UniProtKB-KW"/>
</dbReference>
<organism evidence="13 14">
    <name type="scientific">Macrococcoides canis</name>
    <dbReference type="NCBI Taxonomy" id="1855823"/>
    <lineage>
        <taxon>Bacteria</taxon>
        <taxon>Bacillati</taxon>
        <taxon>Bacillota</taxon>
        <taxon>Bacilli</taxon>
        <taxon>Bacillales</taxon>
        <taxon>Staphylococcaceae</taxon>
        <taxon>Macrococcoides</taxon>
    </lineage>
</organism>
<dbReference type="GeneID" id="35295416"/>
<dbReference type="GO" id="GO:0004810">
    <property type="term" value="F:CCA tRNA nucleotidyltransferase activity"/>
    <property type="evidence" value="ECO:0007669"/>
    <property type="project" value="UniProtKB-EC"/>
</dbReference>
<dbReference type="InterPro" id="IPR032810">
    <property type="entry name" value="CCA-adding_enz_C"/>
</dbReference>
<protein>
    <submittedName>
        <fullName evidence="13">CCA-adding enzyme</fullName>
        <ecNumber evidence="13">2.7.7.72</ecNumber>
    </submittedName>
</protein>
<proteinExistence type="inferred from homology"/>
<dbReference type="SUPFAM" id="SSF81891">
    <property type="entry name" value="Poly A polymerase C-terminal region-like"/>
    <property type="match status" value="1"/>
</dbReference>
<evidence type="ECO:0000256" key="4">
    <source>
        <dbReference type="ARBA" id="ARBA00022695"/>
    </source>
</evidence>
<dbReference type="EC" id="2.7.7.72" evidence="13"/>
<keyword evidence="2 9" id="KW-0808">Transferase</keyword>
<dbReference type="GO" id="GO:0000049">
    <property type="term" value="F:tRNA binding"/>
    <property type="evidence" value="ECO:0007669"/>
    <property type="project" value="TreeGrafter"/>
</dbReference>
<dbReference type="GO" id="GO:0008033">
    <property type="term" value="P:tRNA processing"/>
    <property type="evidence" value="ECO:0007669"/>
    <property type="project" value="UniProtKB-KW"/>
</dbReference>
<evidence type="ECO:0000313" key="14">
    <source>
        <dbReference type="Proteomes" id="UP000194154"/>
    </source>
</evidence>
<comment type="cofactor">
    <cofactor evidence="1">
        <name>Mg(2+)</name>
        <dbReference type="ChEBI" id="CHEBI:18420"/>
    </cofactor>
</comment>
<keyword evidence="3" id="KW-0819">tRNA processing</keyword>